<reference evidence="1" key="1">
    <citation type="journal article" date="2014" name="Front. Microbiol.">
        <title>High frequency of phylogenetically diverse reductive dehalogenase-homologous genes in deep subseafloor sedimentary metagenomes.</title>
        <authorList>
            <person name="Kawai M."/>
            <person name="Futagami T."/>
            <person name="Toyoda A."/>
            <person name="Takaki Y."/>
            <person name="Nishi S."/>
            <person name="Hori S."/>
            <person name="Arai W."/>
            <person name="Tsubouchi T."/>
            <person name="Morono Y."/>
            <person name="Uchiyama I."/>
            <person name="Ito T."/>
            <person name="Fujiyama A."/>
            <person name="Inagaki F."/>
            <person name="Takami H."/>
        </authorList>
    </citation>
    <scope>NUCLEOTIDE SEQUENCE</scope>
    <source>
        <strain evidence="1">Expedition CK06-06</strain>
    </source>
</reference>
<dbReference type="Gene3D" id="2.60.120.200">
    <property type="match status" value="1"/>
</dbReference>
<name>X1QS10_9ZZZZ</name>
<dbReference type="SUPFAM" id="SSF49899">
    <property type="entry name" value="Concanavalin A-like lectins/glucanases"/>
    <property type="match status" value="1"/>
</dbReference>
<dbReference type="EMBL" id="BARV01024350">
    <property type="protein sequence ID" value="GAI46044.1"/>
    <property type="molecule type" value="Genomic_DNA"/>
</dbReference>
<comment type="caution">
    <text evidence="1">The sequence shown here is derived from an EMBL/GenBank/DDBJ whole genome shotgun (WGS) entry which is preliminary data.</text>
</comment>
<gene>
    <name evidence="1" type="ORF">S06H3_39767</name>
</gene>
<dbReference type="Gene3D" id="2.60.120.260">
    <property type="entry name" value="Galactose-binding domain-like"/>
    <property type="match status" value="1"/>
</dbReference>
<proteinExistence type="predicted"/>
<accession>X1QS10</accession>
<feature type="non-terminal residue" evidence="1">
    <location>
        <position position="267"/>
    </location>
</feature>
<sequence>QNSPLGYAETPFAEQSIVYDGKQSMPLYYDNTTAGYSEATANVANLQAGQDWAKHDIKALTLRFFGDPNNAVQQMYVKLNDFKVPYDGDAENLKRIGWQMWYIDLAPIGVSLSDVTELSIGFERIGAFGGQGVVYLDGIRLYSHDRQVITPAEAGTTGLQAHYEFEGTYSDSSSNARHGTAMGNPTFVAGKVGQAINLRGLNDYVEITGYKGILGPNAFSITAWIKTTYIGGETQEIVYYGTHSNGQRCEFRVHDSGHIRMGNGAGQ</sequence>
<protein>
    <submittedName>
        <fullName evidence="1">Uncharacterized protein</fullName>
    </submittedName>
</protein>
<feature type="non-terminal residue" evidence="1">
    <location>
        <position position="1"/>
    </location>
</feature>
<dbReference type="AlphaFoldDB" id="X1QS10"/>
<evidence type="ECO:0000313" key="1">
    <source>
        <dbReference type="EMBL" id="GAI46044.1"/>
    </source>
</evidence>
<dbReference type="InterPro" id="IPR013320">
    <property type="entry name" value="ConA-like_dom_sf"/>
</dbReference>
<organism evidence="1">
    <name type="scientific">marine sediment metagenome</name>
    <dbReference type="NCBI Taxonomy" id="412755"/>
    <lineage>
        <taxon>unclassified sequences</taxon>
        <taxon>metagenomes</taxon>
        <taxon>ecological metagenomes</taxon>
    </lineage>
</organism>